<accession>A0A5C6F553</accession>
<feature type="compositionally biased region" description="Basic and acidic residues" evidence="7">
    <location>
        <begin position="1"/>
        <end position="11"/>
    </location>
</feature>
<evidence type="ECO:0000256" key="8">
    <source>
        <dbReference type="SAM" id="Phobius"/>
    </source>
</evidence>
<feature type="domain" description="Type II secretion system protein GspF" evidence="9">
    <location>
        <begin position="245"/>
        <end position="366"/>
    </location>
</feature>
<dbReference type="OrthoDB" id="241169at2"/>
<keyword evidence="4 8" id="KW-0812">Transmembrane</keyword>
<dbReference type="PANTHER" id="PTHR30012:SF0">
    <property type="entry name" value="TYPE II SECRETION SYSTEM PROTEIN F-RELATED"/>
    <property type="match status" value="1"/>
</dbReference>
<comment type="caution">
    <text evidence="10">The sequence shown here is derived from an EMBL/GenBank/DDBJ whole genome shotgun (WGS) entry which is preliminary data.</text>
</comment>
<dbReference type="InterPro" id="IPR018076">
    <property type="entry name" value="T2SS_GspF_dom"/>
</dbReference>
<feature type="transmembrane region" description="Helical" evidence="8">
    <location>
        <begin position="165"/>
        <end position="183"/>
    </location>
</feature>
<feature type="transmembrane region" description="Helical" evidence="8">
    <location>
        <begin position="203"/>
        <end position="223"/>
    </location>
</feature>
<dbReference type="Gene3D" id="1.20.81.30">
    <property type="entry name" value="Type II secretion system (T2SS), domain F"/>
    <property type="match status" value="2"/>
</dbReference>
<evidence type="ECO:0000259" key="9">
    <source>
        <dbReference type="Pfam" id="PF00482"/>
    </source>
</evidence>
<evidence type="ECO:0000256" key="4">
    <source>
        <dbReference type="ARBA" id="ARBA00022692"/>
    </source>
</evidence>
<dbReference type="AlphaFoldDB" id="A0A5C6F553"/>
<keyword evidence="6 8" id="KW-0472">Membrane</keyword>
<dbReference type="Pfam" id="PF00482">
    <property type="entry name" value="T2SSF"/>
    <property type="match status" value="2"/>
</dbReference>
<evidence type="ECO:0000256" key="6">
    <source>
        <dbReference type="ARBA" id="ARBA00023136"/>
    </source>
</evidence>
<organism evidence="10 11">
    <name type="scientific">Rubripirellula reticaptiva</name>
    <dbReference type="NCBI Taxonomy" id="2528013"/>
    <lineage>
        <taxon>Bacteria</taxon>
        <taxon>Pseudomonadati</taxon>
        <taxon>Planctomycetota</taxon>
        <taxon>Planctomycetia</taxon>
        <taxon>Pirellulales</taxon>
        <taxon>Pirellulaceae</taxon>
        <taxon>Rubripirellula</taxon>
    </lineage>
</organism>
<comment type="similarity">
    <text evidence="2">Belongs to the GSP F family.</text>
</comment>
<evidence type="ECO:0000256" key="3">
    <source>
        <dbReference type="ARBA" id="ARBA00022475"/>
    </source>
</evidence>
<protein>
    <submittedName>
        <fullName evidence="10">Type II secretion system protein F</fullName>
    </submittedName>
</protein>
<keyword evidence="5 8" id="KW-1133">Transmembrane helix</keyword>
<evidence type="ECO:0000256" key="1">
    <source>
        <dbReference type="ARBA" id="ARBA00004651"/>
    </source>
</evidence>
<keyword evidence="11" id="KW-1185">Reference proteome</keyword>
<evidence type="ECO:0000256" key="7">
    <source>
        <dbReference type="SAM" id="MobiDB-lite"/>
    </source>
</evidence>
<evidence type="ECO:0000256" key="2">
    <source>
        <dbReference type="ARBA" id="ARBA00005745"/>
    </source>
</evidence>
<dbReference type="PANTHER" id="PTHR30012">
    <property type="entry name" value="GENERAL SECRETION PATHWAY PROTEIN"/>
    <property type="match status" value="1"/>
</dbReference>
<dbReference type="GO" id="GO:0005886">
    <property type="term" value="C:plasma membrane"/>
    <property type="evidence" value="ECO:0007669"/>
    <property type="project" value="UniProtKB-SubCell"/>
</dbReference>
<keyword evidence="3" id="KW-1003">Cell membrane</keyword>
<proteinExistence type="inferred from homology"/>
<feature type="region of interest" description="Disordered" evidence="7">
    <location>
        <begin position="1"/>
        <end position="21"/>
    </location>
</feature>
<comment type="subcellular location">
    <subcellularLocation>
        <location evidence="1">Cell membrane</location>
        <topology evidence="1">Multi-pass membrane protein</topology>
    </subcellularLocation>
</comment>
<evidence type="ECO:0000256" key="5">
    <source>
        <dbReference type="ARBA" id="ARBA00022989"/>
    </source>
</evidence>
<feature type="domain" description="Type II secretion system protein GspF" evidence="9">
    <location>
        <begin position="66"/>
        <end position="175"/>
    </location>
</feature>
<dbReference type="InterPro" id="IPR042094">
    <property type="entry name" value="T2SS_GspF_sf"/>
</dbReference>
<dbReference type="Proteomes" id="UP000317977">
    <property type="component" value="Unassembled WGS sequence"/>
</dbReference>
<reference evidence="10 11" key="1">
    <citation type="submission" date="2019-02" db="EMBL/GenBank/DDBJ databases">
        <title>Deep-cultivation of Planctomycetes and their phenomic and genomic characterization uncovers novel biology.</title>
        <authorList>
            <person name="Wiegand S."/>
            <person name="Jogler M."/>
            <person name="Boedeker C."/>
            <person name="Pinto D."/>
            <person name="Vollmers J."/>
            <person name="Rivas-Marin E."/>
            <person name="Kohn T."/>
            <person name="Peeters S.H."/>
            <person name="Heuer A."/>
            <person name="Rast P."/>
            <person name="Oberbeckmann S."/>
            <person name="Bunk B."/>
            <person name="Jeske O."/>
            <person name="Meyerdierks A."/>
            <person name="Storesund J.E."/>
            <person name="Kallscheuer N."/>
            <person name="Luecker S."/>
            <person name="Lage O.M."/>
            <person name="Pohl T."/>
            <person name="Merkel B.J."/>
            <person name="Hornburger P."/>
            <person name="Mueller R.-W."/>
            <person name="Bruemmer F."/>
            <person name="Labrenz M."/>
            <person name="Spormann A.M."/>
            <person name="Op Den Camp H."/>
            <person name="Overmann J."/>
            <person name="Amann R."/>
            <person name="Jetten M.S.M."/>
            <person name="Mascher T."/>
            <person name="Medema M.H."/>
            <person name="Devos D.P."/>
            <person name="Kaster A.-K."/>
            <person name="Ovreas L."/>
            <person name="Rohde M."/>
            <person name="Galperin M.Y."/>
            <person name="Jogler C."/>
        </authorList>
    </citation>
    <scope>NUCLEOTIDE SEQUENCE [LARGE SCALE GENOMIC DNA]</scope>
    <source>
        <strain evidence="10 11">Poly59</strain>
    </source>
</reference>
<dbReference type="EMBL" id="SJPX01000002">
    <property type="protein sequence ID" value="TWU55634.1"/>
    <property type="molecule type" value="Genomic_DNA"/>
</dbReference>
<gene>
    <name evidence="10" type="primary">epsF_5</name>
    <name evidence="10" type="ORF">Poly59_19340</name>
</gene>
<sequence>MNQVHGRDPRRTPNASVDSASVSSASVSSASVESELPKWLWRQFRQRSRLVLNSLQGPPYKMLAGFCHDFGMCVRSTTNISRSLELCLKPIRRSKLGSLWSDAAEKVSRGSSIAEALASGEPRLPPFFLPVVRAGEMSGRLDEAFAFLESHCKMLAGPATALRKLWLFPILVMLFGSAIKLLMHLGLGSIGGAITTLFVEAFSWVQLAVIVAIVLMTPVRYFFDQVRLAIPLVGALEREIALHPFFRVMSLLYGVGGHRVEMMIQTAARTVSNEAARRDLLQAGVAIENGATIAEAFRQVKMLTDDEKATIGVGEMSGVLERSFDQISNDTGSSMLSKLNIIQPILMRIVTAVVAMSIIGTAMGILF</sequence>
<name>A0A5C6F553_9BACT</name>
<evidence type="ECO:0000313" key="11">
    <source>
        <dbReference type="Proteomes" id="UP000317977"/>
    </source>
</evidence>
<dbReference type="InterPro" id="IPR003004">
    <property type="entry name" value="GspF/PilC"/>
</dbReference>
<feature type="transmembrane region" description="Helical" evidence="8">
    <location>
        <begin position="345"/>
        <end position="366"/>
    </location>
</feature>
<evidence type="ECO:0000313" key="10">
    <source>
        <dbReference type="EMBL" id="TWU55634.1"/>
    </source>
</evidence>